<dbReference type="InterPro" id="IPR050661">
    <property type="entry name" value="BglG_antiterminators"/>
</dbReference>
<protein>
    <submittedName>
        <fullName evidence="5">Probable licABCH operon regulator</fullName>
    </submittedName>
</protein>
<evidence type="ECO:0000256" key="2">
    <source>
        <dbReference type="ARBA" id="ARBA00022737"/>
    </source>
</evidence>
<dbReference type="PANTHER" id="PTHR30185">
    <property type="entry name" value="CRYPTIC BETA-GLUCOSIDE BGL OPERON ANTITERMINATOR"/>
    <property type="match status" value="1"/>
</dbReference>
<evidence type="ECO:0000256" key="1">
    <source>
        <dbReference type="ARBA" id="ARBA00022679"/>
    </source>
</evidence>
<dbReference type="Pfam" id="PF00359">
    <property type="entry name" value="PTS_EIIA_2"/>
    <property type="match status" value="1"/>
</dbReference>
<dbReference type="CDD" id="cd00133">
    <property type="entry name" value="PTS_IIB"/>
    <property type="match status" value="1"/>
</dbReference>
<dbReference type="EMBL" id="CYXT01000005">
    <property type="protein sequence ID" value="CUM84229.1"/>
    <property type="molecule type" value="Genomic_DNA"/>
</dbReference>
<dbReference type="SUPFAM" id="SSF52794">
    <property type="entry name" value="PTS system IIB component-like"/>
    <property type="match status" value="1"/>
</dbReference>
<dbReference type="GO" id="GO:0009401">
    <property type="term" value="P:phosphoenolpyruvate-dependent sugar phosphotransferase system"/>
    <property type="evidence" value="ECO:0007669"/>
    <property type="project" value="InterPro"/>
</dbReference>
<dbReference type="GO" id="GO:0006355">
    <property type="term" value="P:regulation of DNA-templated transcription"/>
    <property type="evidence" value="ECO:0007669"/>
    <property type="project" value="InterPro"/>
</dbReference>
<sequence>MVKGRMLNVIKYLEKHKETGYRQIAEAMDETTRAIRYDIDKINDELSLQKLPLIEKLPKGKLKVPESLDLSIFLEDNEFVFSAKERIKILRLMILFDTTNLNIRKLSEILQVSRRSIQNDIEEIQQELEEDDIYLEYKNGFYLIEKSKKSYEVRSKEIRSHIKTLYKTHLTTTYEAYIKNLIYKMFLPVDLNELFLWIDGLLKKTGWIFSDQTYKWYVANICTFTWYMIKEKDLPEHEWGKTGEIGDSLKDYEKCIGKTLDHKQSEILAGFEKYTNKYVHLEVTDNLINIADLTQMLIDKMQERLRIDFKQDGVLIKGLLNHLGPMVDRIKGNVQLHDDVSQFIPDEYQYVYVALKEILRKDKLLAHMTENEEIYLAMYFIGSLRRMQKNSYMNVLLICGFGYGTTVVVKDALLNSYQVFVKKSISAYQVKHFTDWEDIDVVISTVDVELPVDKPFARVNVIFNQDDYIKLDLLGLQKRNVLTNYFAIERRLDFLNDEDKHRVMAVIKEELGYKEVKMPRKFKTLSDLLGVDDIKCVKQIDDWKDAVKASTDILKHHGNDGDRYCENVIEGIEVRGFYSVTDEVFALLHGSENAGIQVSCMSLLISEQPVRFGEKEVNLIFCLASRDKKEHIPVVTRLMRMVSRTDLIKDLKECRTPEDAMAVIRRCEKEVEQHAANH</sequence>
<dbReference type="Pfam" id="PF00874">
    <property type="entry name" value="PRD"/>
    <property type="match status" value="1"/>
</dbReference>
<organism evidence="5 6">
    <name type="scientific">Anaerostipes hadrus</name>
    <dbReference type="NCBI Taxonomy" id="649756"/>
    <lineage>
        <taxon>Bacteria</taxon>
        <taxon>Bacillati</taxon>
        <taxon>Bacillota</taxon>
        <taxon>Clostridia</taxon>
        <taxon>Lachnospirales</taxon>
        <taxon>Lachnospiraceae</taxon>
        <taxon>Anaerostipes</taxon>
    </lineage>
</organism>
<dbReference type="InterPro" id="IPR036095">
    <property type="entry name" value="PTS_EIIB-like_sf"/>
</dbReference>
<dbReference type="InterPro" id="IPR011608">
    <property type="entry name" value="PRD"/>
</dbReference>
<dbReference type="Proteomes" id="UP000095598">
    <property type="component" value="Unassembled WGS sequence"/>
</dbReference>
<dbReference type="InterPro" id="IPR016152">
    <property type="entry name" value="PTrfase/Anion_transptr"/>
</dbReference>
<evidence type="ECO:0000259" key="3">
    <source>
        <dbReference type="PROSITE" id="PS51094"/>
    </source>
</evidence>
<dbReference type="InterPro" id="IPR013196">
    <property type="entry name" value="HTH_11"/>
</dbReference>
<dbReference type="PROSITE" id="PS51094">
    <property type="entry name" value="PTS_EIIA_TYPE_2"/>
    <property type="match status" value="1"/>
</dbReference>
<dbReference type="AlphaFoldDB" id="A0A173S387"/>
<gene>
    <name evidence="5" type="primary">licR_1</name>
    <name evidence="5" type="ORF">ERS852425_00958</name>
</gene>
<keyword evidence="1" id="KW-0808">Transferase</keyword>
<dbReference type="PANTHER" id="PTHR30185:SF12">
    <property type="entry name" value="TRANSCRIPTIONAL REGULATOR MANR"/>
    <property type="match status" value="1"/>
</dbReference>
<dbReference type="InterPro" id="IPR036634">
    <property type="entry name" value="PRD_sf"/>
</dbReference>
<dbReference type="InterPro" id="IPR036388">
    <property type="entry name" value="WH-like_DNA-bd_sf"/>
</dbReference>
<dbReference type="RefSeq" id="WP_055258132.1">
    <property type="nucleotide sequence ID" value="NZ_CYXT01000005.1"/>
</dbReference>
<feature type="domain" description="PRD" evidence="4">
    <location>
        <begin position="285"/>
        <end position="390"/>
    </location>
</feature>
<keyword evidence="2" id="KW-0677">Repeat</keyword>
<name>A0A173S387_ANAHA</name>
<dbReference type="Pfam" id="PF08279">
    <property type="entry name" value="HTH_11"/>
    <property type="match status" value="1"/>
</dbReference>
<evidence type="ECO:0000259" key="4">
    <source>
        <dbReference type="PROSITE" id="PS51372"/>
    </source>
</evidence>
<dbReference type="SUPFAM" id="SSF55804">
    <property type="entry name" value="Phoshotransferase/anion transport protein"/>
    <property type="match status" value="1"/>
</dbReference>
<dbReference type="SUPFAM" id="SSF63520">
    <property type="entry name" value="PTS-regulatory domain, PRD"/>
    <property type="match status" value="1"/>
</dbReference>
<evidence type="ECO:0000313" key="5">
    <source>
        <dbReference type="EMBL" id="CUM84229.1"/>
    </source>
</evidence>
<feature type="domain" description="PTS EIIA type-2" evidence="3">
    <location>
        <begin position="527"/>
        <end position="667"/>
    </location>
</feature>
<dbReference type="GO" id="GO:0008982">
    <property type="term" value="F:protein-N(PI)-phosphohistidine-sugar phosphotransferase activity"/>
    <property type="evidence" value="ECO:0007669"/>
    <property type="project" value="InterPro"/>
</dbReference>
<evidence type="ECO:0000313" key="6">
    <source>
        <dbReference type="Proteomes" id="UP000095598"/>
    </source>
</evidence>
<proteinExistence type="predicted"/>
<accession>A0A173S387</accession>
<dbReference type="Gene3D" id="1.10.1790.10">
    <property type="entry name" value="PRD domain"/>
    <property type="match status" value="1"/>
</dbReference>
<reference evidence="5 6" key="1">
    <citation type="submission" date="2015-09" db="EMBL/GenBank/DDBJ databases">
        <authorList>
            <consortium name="Pathogen Informatics"/>
        </authorList>
    </citation>
    <scope>NUCLEOTIDE SEQUENCE [LARGE SCALE GENOMIC DNA]</scope>
    <source>
        <strain evidence="5 6">2789STDY5608868</strain>
    </source>
</reference>
<dbReference type="InterPro" id="IPR002178">
    <property type="entry name" value="PTS_EIIA_type-2_dom"/>
</dbReference>
<dbReference type="PROSITE" id="PS51372">
    <property type="entry name" value="PRD_2"/>
    <property type="match status" value="1"/>
</dbReference>
<dbReference type="Gene3D" id="3.40.930.10">
    <property type="entry name" value="Mannitol-specific EII, Chain A"/>
    <property type="match status" value="1"/>
</dbReference>
<dbReference type="Gene3D" id="1.10.10.10">
    <property type="entry name" value="Winged helix-like DNA-binding domain superfamily/Winged helix DNA-binding domain"/>
    <property type="match status" value="1"/>
</dbReference>